<evidence type="ECO:0000256" key="1">
    <source>
        <dbReference type="SAM" id="MobiDB-lite"/>
    </source>
</evidence>
<sequence>MELQKRNLKHDLGNSESAFFDDLPLMIVTSSPIERNRGNKTSSKHVKNPPCEDNHTWSKLFATYQTTSVKDKQMDKNCHLSLEESTTTENTSSSSYQTIAEQKTKILLTPGKRFQVVSSSSRKIHLRNQTPKKSSSAASHQYCHNWESEEEDEEESIQTIKNRLKNVENLSAKDIERYERILLKLVESNNMRKDVEVNNFPVENSNLMHFIEKNIGQCNLSPRTIRMLGKHSQEQEKRLIGLAVAKRKSATEIQKRINRQFLETKQQIKNREELEMKLVKAAGLRQKATTTSTLFNQAHIAHHRQFVTESRQRDNLLRFQKQIQSEAIKNNTQTNKIVKGLWKTFLHEQYNELRKEVRERHLQNAAILKESETNLHRLKNKRN</sequence>
<dbReference type="AlphaFoldDB" id="A0A165A3M5"/>
<organism evidence="2 3">
    <name type="scientific">Daphnia magna</name>
    <dbReference type="NCBI Taxonomy" id="35525"/>
    <lineage>
        <taxon>Eukaryota</taxon>
        <taxon>Metazoa</taxon>
        <taxon>Ecdysozoa</taxon>
        <taxon>Arthropoda</taxon>
        <taxon>Crustacea</taxon>
        <taxon>Branchiopoda</taxon>
        <taxon>Diplostraca</taxon>
        <taxon>Cladocera</taxon>
        <taxon>Anomopoda</taxon>
        <taxon>Daphniidae</taxon>
        <taxon>Daphnia</taxon>
    </lineage>
</organism>
<name>A0A165A3M5_9CRUS</name>
<feature type="region of interest" description="Disordered" evidence="1">
    <location>
        <begin position="119"/>
        <end position="154"/>
    </location>
</feature>
<comment type="caution">
    <text evidence="2">The sequence shown here is derived from an EMBL/GenBank/DDBJ whole genome shotgun (WGS) entry which is preliminary data.</text>
</comment>
<proteinExistence type="predicted"/>
<feature type="compositionally biased region" description="Polar residues" evidence="1">
    <location>
        <begin position="119"/>
        <end position="139"/>
    </location>
</feature>
<reference evidence="2 3" key="1">
    <citation type="submission" date="2016-03" db="EMBL/GenBank/DDBJ databases">
        <title>EvidentialGene: Evidence-directed Construction of Genes on Genomes.</title>
        <authorList>
            <person name="Gilbert D.G."/>
            <person name="Choi J.-H."/>
            <person name="Mockaitis K."/>
            <person name="Colbourne J."/>
            <person name="Pfrender M."/>
        </authorList>
    </citation>
    <scope>NUCLEOTIDE SEQUENCE [LARGE SCALE GENOMIC DNA]</scope>
    <source>
        <strain evidence="2 3">Xinb3</strain>
        <tissue evidence="2">Complete organism</tissue>
    </source>
</reference>
<evidence type="ECO:0000313" key="2">
    <source>
        <dbReference type="EMBL" id="KZS17138.1"/>
    </source>
</evidence>
<evidence type="ECO:0000313" key="3">
    <source>
        <dbReference type="Proteomes" id="UP000076858"/>
    </source>
</evidence>
<protein>
    <submittedName>
        <fullName evidence="2">Uncharacterized protein</fullName>
    </submittedName>
</protein>
<accession>A0A165A3M5</accession>
<dbReference type="OrthoDB" id="6361963at2759"/>
<dbReference type="Proteomes" id="UP000076858">
    <property type="component" value="Unassembled WGS sequence"/>
</dbReference>
<keyword evidence="3" id="KW-1185">Reference proteome</keyword>
<dbReference type="EMBL" id="LRGB01000642">
    <property type="protein sequence ID" value="KZS17138.1"/>
    <property type="molecule type" value="Genomic_DNA"/>
</dbReference>
<gene>
    <name evidence="2" type="ORF">APZ42_016717</name>
</gene>